<dbReference type="AlphaFoldDB" id="A0AAU9VFY4"/>
<evidence type="ECO:0000313" key="1">
    <source>
        <dbReference type="EMBL" id="CAH2109031.1"/>
    </source>
</evidence>
<gene>
    <name evidence="1" type="ORF">EEDITHA_LOCUS22912</name>
</gene>
<organism evidence="1 2">
    <name type="scientific">Euphydryas editha</name>
    <name type="common">Edith's checkerspot</name>
    <dbReference type="NCBI Taxonomy" id="104508"/>
    <lineage>
        <taxon>Eukaryota</taxon>
        <taxon>Metazoa</taxon>
        <taxon>Ecdysozoa</taxon>
        <taxon>Arthropoda</taxon>
        <taxon>Hexapoda</taxon>
        <taxon>Insecta</taxon>
        <taxon>Pterygota</taxon>
        <taxon>Neoptera</taxon>
        <taxon>Endopterygota</taxon>
        <taxon>Lepidoptera</taxon>
        <taxon>Glossata</taxon>
        <taxon>Ditrysia</taxon>
        <taxon>Papilionoidea</taxon>
        <taxon>Nymphalidae</taxon>
        <taxon>Nymphalinae</taxon>
        <taxon>Euphydryas</taxon>
    </lineage>
</organism>
<proteinExistence type="predicted"/>
<dbReference type="PANTHER" id="PTHR47331:SF5">
    <property type="entry name" value="RIBONUCLEASE H"/>
    <property type="match status" value="1"/>
</dbReference>
<evidence type="ECO:0000313" key="2">
    <source>
        <dbReference type="Proteomes" id="UP001153954"/>
    </source>
</evidence>
<dbReference type="PANTHER" id="PTHR47331">
    <property type="entry name" value="PHD-TYPE DOMAIN-CONTAINING PROTEIN"/>
    <property type="match status" value="1"/>
</dbReference>
<dbReference type="Pfam" id="PF05380">
    <property type="entry name" value="Peptidase_A17"/>
    <property type="match status" value="1"/>
</dbReference>
<dbReference type="InterPro" id="IPR008042">
    <property type="entry name" value="Retrotrans_Pao"/>
</dbReference>
<keyword evidence="2" id="KW-1185">Reference proteome</keyword>
<name>A0AAU9VFY4_EUPED</name>
<comment type="caution">
    <text evidence="1">The sequence shown here is derived from an EMBL/GenBank/DDBJ whole genome shotgun (WGS) entry which is preliminary data.</text>
</comment>
<reference evidence="1" key="1">
    <citation type="submission" date="2022-03" db="EMBL/GenBank/DDBJ databases">
        <authorList>
            <person name="Tunstrom K."/>
        </authorList>
    </citation>
    <scope>NUCLEOTIDE SEQUENCE</scope>
</reference>
<accession>A0AAU9VFY4</accession>
<protein>
    <submittedName>
        <fullName evidence="1">Uncharacterized protein</fullName>
    </submittedName>
</protein>
<dbReference type="EMBL" id="CAKOGL010000052">
    <property type="protein sequence ID" value="CAH2109031.1"/>
    <property type="molecule type" value="Genomic_DNA"/>
</dbReference>
<dbReference type="Proteomes" id="UP001153954">
    <property type="component" value="Unassembled WGS sequence"/>
</dbReference>
<sequence>MMTVLRIQYRPVQDIFTFIVDLDSPHTWTKRLVLSTVVRTFDPNGWVCPIIFWAKCFLQRLWTAGLRWDEQLRKAVLKDWLLYASSLPAINRVSLPRAMLPPGKHTASERGYAAAVYLRTVTRDGQVKVSLVMVKSKVAPLRTALTIPNLELSGAALLARLLNHVMSTLCPSVNITTAYAWTDSQIVLCWLKTSVHTLEVFVVNRVSQIQKSENPLIWRHVPGEVNPADCASRGCMAPVLVEHSLWWGPEWLTRSEPNWPRTPAPDTVALPGLRTLAIERQDRLFDPDFLMNRYSSLDKLLGVTAWIKRFTRNCRHPQNKKFGGVLIATRALGCSSSLGSFCARGTL</sequence>